<protein>
    <submittedName>
        <fullName evidence="3">Uncharacterized protein LOC106465268 isoform X1</fullName>
    </submittedName>
</protein>
<evidence type="ECO:0000313" key="2">
    <source>
        <dbReference type="Proteomes" id="UP000694941"/>
    </source>
</evidence>
<name>A0ABM1SYY0_LIMPO</name>
<accession>A0ABM1SYY0</accession>
<gene>
    <name evidence="3" type="primary">LOC106465268</name>
</gene>
<evidence type="ECO:0000313" key="3">
    <source>
        <dbReference type="RefSeq" id="XP_022248836.1"/>
    </source>
</evidence>
<dbReference type="GeneID" id="106465268"/>
<sequence length="3434" mass="389185">MGKVHKATSAKENRCMMQKPRKSWKTLGDKLNNCETVCEIEMYENKTEKQSIGDEKRRLNSSMEQTIMGLEPSLKPKYDCSHNLINIVYKDDKTLENNNVKGIIPEQENTGFSKENRESISLRVKDVSSKVGKCPELTTESRCVICGKPNIPGVNYGVRCCSSCRSRWYFLKTKKPRVCLNPEVCHKKISGPSKLSKCKNCQYKTFVRKGFQEIKNSIKKCSACGRQRQLCGACGMWCCIPCKNKWTNNRRRTNIRCALNILCKTSFNKIPKCLMCKKKYFLNYGFKASVGCSSPCKICNLRKSKVKLYGIKVCFQCEHQLGKLIKKSSFCQQDNNCNVNRYTRKPSCPVCLLYYFLERGLKPAKPIMKQIEQKLRLCTRSLRNNCIVLNAISVGKQNIRIKANENIFRKSSRSSSSLCKICNRKKSRNELFGTKICFHCQHQFDQLLKESSTCCQDSSCNVNNQLKKPSCPVCCLCYFLERGLVPEASISNAIKQKMRGCSRAVRKLGRDFNILDKKTQGIPEIKLKACEGISSTLTNNTPARVGEITPPLKPCTVTLECLSPKKLPTCSSSSQSDCRRMHKGSDLKKDTGYYCLYNRIPTQKQLSTLRQEKVISSSSEVSEREYDGFRNEKDNYSDADISNNNSAEVDSVKEIERADVLVRRKETPLYFRESSDITKEFSVIDGHTIQADVSLHGVNCFDKLHLIDRKLFLEFLEFKKRKHGQKIFSGYADSRSVTSIHTMQKVSTLRNEQCCSVKESENIVNVNNESDITLVSSDNSVTKKPDLQIVHILSDDAENYVNVDDSSVSSVQILHTKEVENRNIFTVKPMKTSAFSNDKVKGDECFVATTSSLSKERQGLTEQSFFFKRKKYSEEANLTGTINVFLGQEETMQNESVKYNVRRPDLEKVIGYKKETSPLKNNIVDDRSRLPNMNKSPLLCTSVKVTKKSKKKNIDGKTFSRKNSNRKIKLHNAEETCIILRKKFDFMNTKLFSKKSEVYSSEKCMKDSDISQKKKDVTFKNGINNITQNLTGTWLDANITEIVEAIVDESNVCTSLIGHCSQALEVGKNLEKSISTLNKNFPRYETEVLGSTETDPLNTQKKETPLVSKTTMTVESDGVKKTAHQALLSSLNDNCQFKEITDIRERKTRFPEKSESDFKVVETGQSKIKEFNEKQIRLITEDKIVTRLRDPTPDINIDISPGKSDSFLGDTFLTIDMVEDHDCYDRNCSSGRLADLECPSGVALNCYSELTLPEHVSSSQSLITAQKESIIKYSENIPKRSTVENPHYNSELSRNVKMKKTTVNVGTPEGFPMGSSSVRKNLQTISQSSIFSSKDIAQSLRTYSKNYQIKIKEKEKMGCMDDNPVVSSIGRGNHLNPVRKGQLNTEDSNMIEVTEDNPNDSTSVTNAGLVSNKFVLSQPKRFSEKNKSLQNLNTVTKIPDYKIPNNNRMLHNKKLIKCNIALSEKKIADCEEKPVKPETSKNEELITTTDVELENQKYSVSAKAVALSCSNPQVDFFLSCDSENKEDEGCLYLDSSKSQQHQQYSPKSVSERRQTAVNYTLLPFSSVTKEQRNTTNLDICQITLVSENLLKAAINSESVENLQKHSHYDNQGTCVNDKWNLSSITHEGLCSEVHCIHMTTNKDNLIKTFEENLSSIENNMQNRFQNGTEVSSNVEQEPNDLNSESEFLVNMSCKSAHKLFFTDDENENCDNDDSQQTANSLRKSSPTVTQNKFKQQASSNLEYSEKISKKKDLYKTPESVQELHTTNAMPEPELKNIYENQYGVGTPVNFGMFKSVNLSPVVKIKRLPFSVIKSIVVKSADSTQKKTSLSISSSSPTSGSLKSVDSETESCCFSKKESKRDSHFSESCKSTDDKANVPGSYLSEISQTRRTCDHLLSSSVFKERQSNFSVLKQKLSFAEGMISEDVKKCTSYSKKSELDIPNVKSLDMYNIQATIRSSGNNHSTEVSPPRPPLNNVGSFYLDELDTEILDYEPEPQDVSLEVASIRTLEFEEDLMISGLGSHRNEKRENFKIDDLTNSEASEVECLETDKSTTKDIERYMKTNLDTGTEAQASSESIAVADEENTDSESGIFQWIKKNQQRNNHKTILNTRHPNEFAQKVDTQMLLTENHSMNLPTDDVGVDEEDTLSLCPCSPSILMEDLSNNEEEPHDSGVAEKSRLKFPSDEPLSSNKFPCADPRLTSSERLKMKIQQSERIANQESNSSKGIIKKIGNKNILTDFGKKNLKVTESQDKSQGCKIISSEKGRGRNNSIRSIAFTPKGYCRSFWLHGQCNRNWCKFVHMLGSGKVNSECFGENVKGSLLSQDLAHESEAIILQHIKKSCEQGTLNKAFQDFQKVYLRQQVHFIKQLLRILASSSVKLKQSGRVKFVVQYIRKLFLVDGSFCSEIISLCEECMEHTRDALWDIFQLCSENKISLHPKAIQILMHAFMTHMRDWSKIFPVMMYGVSYCHIQIPSDILDLGLQELHHNPYLCNLPLILVDKLPPSDFTHLSSDGIRNFISVLNKVGRYADAKKIHYKLEMLSNQQRSKFLSSQNNSFETNLLTRIHKFVDEDSWGQVQTIFSEDGLERKDGNVIFTIYNAISQHTDKAGEKFSCFVRTVTLNGSHLPDKPHQYLLAQMGCALLLESHQNNHLNVTFEVLETMLDYKIDFYQLLQHDTVPIANTIGIPPLVIKSPSHVALVAVEICLTLEKLREAQKILTMTDWVITTNQNLELQAQEQLWRAQLLKKLSTQLLKIEQLRNGALVLKKLLETLKNDLSDPKTQQNMTEEISELYNQYIVKLLNWRDLNEAMALYEYFRHLGAWLDLDRPILRALVVTCMQLERTKEAHELFKHCCLMGVYTMQKPKPFSFPHRIKIQSCLMEEEIHLILKGYIEQIYNLIRVSQIPGQKSPEFEKSFSLHIYLEEVQTENTHGILLLESTSTALFSIRERISSVLSCRLTPPLELSSLGTQNMLIVNPYCLYQLLEAWESLNLSALPLSTFQTTKLHASLGQLQVVMQESPKACNFRKPLNKDIYPSSEELEVYARDVENEESTRKTRTSRSKKLGFMGHSSSSPFKLNFCKKSDFLIPAPGEWRSNSTDFTSSGRVEVNVPCYSGNRAMLPTFPPQLGKRTLNNTVKKKNYRNNRNKKRRIRAQCHVANVDSVLCTNKTVVGVESSANYCSGKPTRIKKISNNLSVAPNCSKTEKSGLMTTQIKKNKLALESLKVHLTPSHLGASRMVTSLKQCDFLPYGHPAVKGPSSSEDVRNVDMSSKKHLPHYEKFILEPVSQMKDLSAADIGRQKKCQTVSRASRVSFLTRKHNYVTKGDVSEEAISMNHPSTGTARQSIGMKTILSPSNLMCTLSNANERIVFDKTFNYLKTQLLCRSATKQPEAELDAHAKTLSYQFITMEKKRGPVMVQKSLFKRLTDFGNANISFE</sequence>
<keyword evidence="2" id="KW-1185">Reference proteome</keyword>
<feature type="region of interest" description="Disordered" evidence="1">
    <location>
        <begin position="1706"/>
        <end position="1740"/>
    </location>
</feature>
<organism evidence="2 3">
    <name type="scientific">Limulus polyphemus</name>
    <name type="common">Atlantic horseshoe crab</name>
    <dbReference type="NCBI Taxonomy" id="6850"/>
    <lineage>
        <taxon>Eukaryota</taxon>
        <taxon>Metazoa</taxon>
        <taxon>Ecdysozoa</taxon>
        <taxon>Arthropoda</taxon>
        <taxon>Chelicerata</taxon>
        <taxon>Merostomata</taxon>
        <taxon>Xiphosura</taxon>
        <taxon>Limulidae</taxon>
        <taxon>Limulus</taxon>
    </lineage>
</organism>
<dbReference type="Proteomes" id="UP000694941">
    <property type="component" value="Unplaced"/>
</dbReference>
<proteinExistence type="predicted"/>
<evidence type="ECO:0000256" key="1">
    <source>
        <dbReference type="SAM" id="MobiDB-lite"/>
    </source>
</evidence>
<reference evidence="3" key="1">
    <citation type="submission" date="2025-08" db="UniProtKB">
        <authorList>
            <consortium name="RefSeq"/>
        </authorList>
    </citation>
    <scope>IDENTIFICATION</scope>
    <source>
        <tissue evidence="3">Muscle</tissue>
    </source>
</reference>
<feature type="compositionally biased region" description="Polar residues" evidence="1">
    <location>
        <begin position="1714"/>
        <end position="1740"/>
    </location>
</feature>
<dbReference type="RefSeq" id="XP_022248836.1">
    <property type="nucleotide sequence ID" value="XM_022393128.1"/>
</dbReference>